<evidence type="ECO:0008006" key="3">
    <source>
        <dbReference type="Google" id="ProtNLM"/>
    </source>
</evidence>
<dbReference type="RefSeq" id="WP_003834961.1">
    <property type="nucleotide sequence ID" value="NZ_ABXY01000011.1"/>
</dbReference>
<evidence type="ECO:0000313" key="1">
    <source>
        <dbReference type="EMBL" id="BAR01818.1"/>
    </source>
</evidence>
<sequence>MAWRAYVVDTISGQLLCPIDLPNFSWSVSVADSSLSTTKSKGVGQDETSGLKLPWTAVPADSPGERSRLLAPDRRSIALCWTSPLDSEDAIGTPILCGLIGQRKDGPLDTDFSLTSLYGLLGDRYLVREGVYGAANGSTSTDVINFGNLSLRAIAAEAGWLCTNAKPGGGLPIDWHYRGEKGSHQREYDSWDIQNLKCSDVWNKIANVENGPDLQLRPKLSGDTIRFDFVAGSDADPDILQDTVIELSSSPYGGTLENITIDHLGAVSRVYASGSGTDKAQLCHLSEDLSLVNGSHEPFPLREMTYSDTDAADAGLLRQQADGVLAANRAPLMQIKGELHANDMSADGTPLHPLGSFWPGETMRLDIQGFPSLADGVYECRLMQMSGDQTDKVNLIFDAMDDPMV</sequence>
<accession>A0ABN5V1G1</accession>
<proteinExistence type="predicted"/>
<keyword evidence="2" id="KW-1185">Reference proteome</keyword>
<protein>
    <recommendedName>
        <fullName evidence="3">Tip attachment protein J domain-containing protein</fullName>
    </recommendedName>
</protein>
<gene>
    <name evidence="1" type="ORF">BBCT_0850</name>
</gene>
<dbReference type="Proteomes" id="UP000035061">
    <property type="component" value="Chromosome"/>
</dbReference>
<name>A0ABN5V1G1_9BIFI</name>
<reference evidence="1 2" key="1">
    <citation type="submission" date="2012-02" db="EMBL/GenBank/DDBJ databases">
        <title>Complete genome sequence of Bifidobacterium catenulatum JCM 1194.</title>
        <authorList>
            <person name="Toh H."/>
            <person name="Oshima K."/>
            <person name="Morita H."/>
            <person name="Hattori M."/>
        </authorList>
    </citation>
    <scope>NUCLEOTIDE SEQUENCE [LARGE SCALE GENOMIC DNA]</scope>
    <source>
        <strain evidence="1 2">JCM 1194</strain>
    </source>
</reference>
<dbReference type="EMBL" id="AP012325">
    <property type="protein sequence ID" value="BAR01818.1"/>
    <property type="molecule type" value="Genomic_DNA"/>
</dbReference>
<organism evidence="1 2">
    <name type="scientific">Bifidobacterium catenulatum DSM 16992 = JCM 1194 = LMG 11043</name>
    <dbReference type="NCBI Taxonomy" id="566552"/>
    <lineage>
        <taxon>Bacteria</taxon>
        <taxon>Bacillati</taxon>
        <taxon>Actinomycetota</taxon>
        <taxon>Actinomycetes</taxon>
        <taxon>Bifidobacteriales</taxon>
        <taxon>Bifidobacteriaceae</taxon>
        <taxon>Bifidobacterium</taxon>
    </lineage>
</organism>
<evidence type="ECO:0000313" key="2">
    <source>
        <dbReference type="Proteomes" id="UP000035061"/>
    </source>
</evidence>
<dbReference type="GeneID" id="45582755"/>